<evidence type="ECO:0000256" key="2">
    <source>
        <dbReference type="ARBA" id="ARBA00022552"/>
    </source>
</evidence>
<organism evidence="8 9">
    <name type="scientific">Acetivibrio straminisolvens JCM 21531</name>
    <dbReference type="NCBI Taxonomy" id="1294263"/>
    <lineage>
        <taxon>Bacteria</taxon>
        <taxon>Bacillati</taxon>
        <taxon>Bacillota</taxon>
        <taxon>Clostridia</taxon>
        <taxon>Eubacteriales</taxon>
        <taxon>Oscillospiraceae</taxon>
        <taxon>Acetivibrio</taxon>
    </lineage>
</organism>
<feature type="binding site" evidence="7">
    <location>
        <position position="86"/>
    </location>
    <ligand>
        <name>S-adenosyl-L-methionine</name>
        <dbReference type="ChEBI" id="CHEBI:59789"/>
    </ligand>
</feature>
<dbReference type="InterPro" id="IPR029026">
    <property type="entry name" value="tRNA_m1G_MTases_N"/>
</dbReference>
<dbReference type="PANTHER" id="PTHR33603">
    <property type="entry name" value="METHYLTRANSFERASE"/>
    <property type="match status" value="1"/>
</dbReference>
<keyword evidence="2 7" id="KW-0698">rRNA processing</keyword>
<dbReference type="InterPro" id="IPR003742">
    <property type="entry name" value="RlmH-like"/>
</dbReference>
<feature type="binding site" evidence="7">
    <location>
        <position position="54"/>
    </location>
    <ligand>
        <name>S-adenosyl-L-methionine</name>
        <dbReference type="ChEBI" id="CHEBI:59789"/>
    </ligand>
</feature>
<comment type="subcellular location">
    <subcellularLocation>
        <location evidence="7">Cytoplasm</location>
    </subcellularLocation>
</comment>
<dbReference type="Pfam" id="PF02590">
    <property type="entry name" value="SPOUT_MTase"/>
    <property type="match status" value="1"/>
</dbReference>
<dbReference type="PANTHER" id="PTHR33603:SF1">
    <property type="entry name" value="RIBOSOMAL RNA LARGE SUBUNIT METHYLTRANSFERASE H"/>
    <property type="match status" value="1"/>
</dbReference>
<dbReference type="GO" id="GO:0070038">
    <property type="term" value="F:rRNA (pseudouridine-N3-)-methyltransferase activity"/>
    <property type="evidence" value="ECO:0007669"/>
    <property type="project" value="UniProtKB-UniRule"/>
</dbReference>
<evidence type="ECO:0000256" key="4">
    <source>
        <dbReference type="ARBA" id="ARBA00022679"/>
    </source>
</evidence>
<gene>
    <name evidence="7" type="primary">rlmH</name>
    <name evidence="8" type="ORF">JCM21531_2431</name>
</gene>
<comment type="function">
    <text evidence="7">Specifically methylates the pseudouridine at position 1915 (m3Psi1915) in 23S rRNA.</text>
</comment>
<evidence type="ECO:0000256" key="7">
    <source>
        <dbReference type="HAMAP-Rule" id="MF_00658"/>
    </source>
</evidence>
<dbReference type="RefSeq" id="WP_038289096.1">
    <property type="nucleotide sequence ID" value="NZ_BAVR01000027.1"/>
</dbReference>
<dbReference type="EMBL" id="BAVR01000027">
    <property type="protein sequence ID" value="GAE88945.1"/>
    <property type="molecule type" value="Genomic_DNA"/>
</dbReference>
<proteinExistence type="inferred from homology"/>
<evidence type="ECO:0000256" key="1">
    <source>
        <dbReference type="ARBA" id="ARBA00022490"/>
    </source>
</evidence>
<accession>W4V6D1</accession>
<evidence type="ECO:0000256" key="6">
    <source>
        <dbReference type="ARBA" id="ARBA00038303"/>
    </source>
</evidence>
<protein>
    <recommendedName>
        <fullName evidence="7">Ribosomal RNA large subunit methyltransferase H</fullName>
        <ecNumber evidence="7">2.1.1.177</ecNumber>
    </recommendedName>
    <alternativeName>
        <fullName evidence="7">23S rRNA (pseudouridine1915-N3)-methyltransferase</fullName>
    </alternativeName>
    <alternativeName>
        <fullName evidence="7">23S rRNA m3Psi1915 methyltransferase</fullName>
    </alternativeName>
    <alternativeName>
        <fullName evidence="7">rRNA (pseudouridine-N3-)-methyltransferase RlmH</fullName>
    </alternativeName>
</protein>
<evidence type="ECO:0000256" key="5">
    <source>
        <dbReference type="ARBA" id="ARBA00022691"/>
    </source>
</evidence>
<comment type="caution">
    <text evidence="8">The sequence shown here is derived from an EMBL/GenBank/DDBJ whole genome shotgun (WGS) entry which is preliminary data.</text>
</comment>
<name>W4V6D1_9FIRM</name>
<keyword evidence="5 7" id="KW-0949">S-adenosyl-L-methionine</keyword>
<dbReference type="EC" id="2.1.1.177" evidence="7"/>
<dbReference type="HAMAP" id="MF_00658">
    <property type="entry name" value="23SrRNA_methyltr_H"/>
    <property type="match status" value="1"/>
</dbReference>
<dbReference type="Gene3D" id="3.40.1280.10">
    <property type="match status" value="1"/>
</dbReference>
<reference evidence="8" key="1">
    <citation type="journal article" date="2014" name="Genome Announc.">
        <title>Draft Genome Sequence of Clostridium straminisolvens Strain JCM 21531T, Isolated from a Cellulose-Degrading Bacterial Community.</title>
        <authorList>
            <person name="Yuki M."/>
            <person name="Oshima K."/>
            <person name="Suda W."/>
            <person name="Sakamoto M."/>
            <person name="Kitamura K."/>
            <person name="Iida T."/>
            <person name="Hattori M."/>
            <person name="Ohkuma M."/>
        </authorList>
    </citation>
    <scope>NUCLEOTIDE SEQUENCE [LARGE SCALE GENOMIC DNA]</scope>
    <source>
        <strain evidence="8">JCM 21531</strain>
    </source>
</reference>
<dbReference type="CDD" id="cd18081">
    <property type="entry name" value="RlmH-like"/>
    <property type="match status" value="1"/>
</dbReference>
<dbReference type="AlphaFoldDB" id="W4V6D1"/>
<dbReference type="OrthoDB" id="9806643at2"/>
<keyword evidence="9" id="KW-1185">Reference proteome</keyword>
<comment type="subunit">
    <text evidence="7">Homodimer.</text>
</comment>
<evidence type="ECO:0000256" key="3">
    <source>
        <dbReference type="ARBA" id="ARBA00022603"/>
    </source>
</evidence>
<keyword evidence="4 7" id="KW-0808">Transferase</keyword>
<dbReference type="STRING" id="1294263.JCM21531_2431"/>
<dbReference type="GO" id="GO:0005737">
    <property type="term" value="C:cytoplasm"/>
    <property type="evidence" value="ECO:0007669"/>
    <property type="project" value="UniProtKB-SubCell"/>
</dbReference>
<dbReference type="SUPFAM" id="SSF75217">
    <property type="entry name" value="alpha/beta knot"/>
    <property type="match status" value="1"/>
</dbReference>
<dbReference type="Proteomes" id="UP000019109">
    <property type="component" value="Unassembled WGS sequence"/>
</dbReference>
<keyword evidence="3 7" id="KW-0489">Methyltransferase</keyword>
<comment type="caution">
    <text evidence="7">Lacks conserved residue(s) required for the propagation of feature annotation.</text>
</comment>
<evidence type="ECO:0000313" key="8">
    <source>
        <dbReference type="EMBL" id="GAE88945.1"/>
    </source>
</evidence>
<sequence>MKIRIINTEKIKDKYVKDAVQEYTKRLSAYCKIEYVETKNPAKEISDKTYVIKLNKNGEQLSSEQLAEKIEQLGVSSKSHITIFLGDDDIEADFELSISKMDIDINILLIIICEQIYRAYRIINNAPYHK</sequence>
<keyword evidence="1 7" id="KW-0963">Cytoplasm</keyword>
<dbReference type="PIRSF" id="PIRSF004505">
    <property type="entry name" value="MT_bac"/>
    <property type="match status" value="1"/>
</dbReference>
<comment type="similarity">
    <text evidence="6 7">Belongs to the RNA methyltransferase RlmH family.</text>
</comment>
<comment type="catalytic activity">
    <reaction evidence="7">
        <text>pseudouridine(1915) in 23S rRNA + S-adenosyl-L-methionine = N(3)-methylpseudouridine(1915) in 23S rRNA + S-adenosyl-L-homocysteine + H(+)</text>
        <dbReference type="Rhea" id="RHEA:42752"/>
        <dbReference type="Rhea" id="RHEA-COMP:10221"/>
        <dbReference type="Rhea" id="RHEA-COMP:10222"/>
        <dbReference type="ChEBI" id="CHEBI:15378"/>
        <dbReference type="ChEBI" id="CHEBI:57856"/>
        <dbReference type="ChEBI" id="CHEBI:59789"/>
        <dbReference type="ChEBI" id="CHEBI:65314"/>
        <dbReference type="ChEBI" id="CHEBI:74486"/>
        <dbReference type="EC" id="2.1.1.177"/>
    </reaction>
</comment>
<evidence type="ECO:0000313" key="9">
    <source>
        <dbReference type="Proteomes" id="UP000019109"/>
    </source>
</evidence>
<dbReference type="InterPro" id="IPR029028">
    <property type="entry name" value="Alpha/beta_knot_MTases"/>
</dbReference>